<dbReference type="PANTHER" id="PTHR42850:SF2">
    <property type="entry name" value="BLL5683 PROTEIN"/>
    <property type="match status" value="1"/>
</dbReference>
<dbReference type="RefSeq" id="WP_273991339.1">
    <property type="nucleotide sequence ID" value="NZ_BAABQT010000022.1"/>
</dbReference>
<dbReference type="InterPro" id="IPR024654">
    <property type="entry name" value="Calcineurin-like_PHP_lpxH"/>
</dbReference>
<evidence type="ECO:0000256" key="1">
    <source>
        <dbReference type="ARBA" id="ARBA00008950"/>
    </source>
</evidence>
<dbReference type="Gene3D" id="3.60.21.10">
    <property type="match status" value="1"/>
</dbReference>
<reference evidence="3 4" key="1">
    <citation type="submission" date="2022-12" db="EMBL/GenBank/DDBJ databases">
        <title>Genome Sequence of Deinococcus aquaticus Type Strain PB314.</title>
        <authorList>
            <person name="Albert C."/>
            <person name="Hill J."/>
            <person name="Boren L."/>
            <person name="Scholz-Ng S."/>
            <person name="Fatema N."/>
            <person name="Grosso R."/>
            <person name="Soboslay E."/>
            <person name="Tuohy J."/>
        </authorList>
    </citation>
    <scope>NUCLEOTIDE SEQUENCE [LARGE SCALE GENOMIC DNA]</scope>
    <source>
        <strain evidence="3 4">PB-314</strain>
        <plasmid evidence="3 4">pDATS02</plasmid>
    </source>
</reference>
<dbReference type="InterPro" id="IPR050126">
    <property type="entry name" value="Ap4A_hydrolase"/>
</dbReference>
<organism evidence="3 4">
    <name type="scientific">Deinococcus aquaticus</name>
    <dbReference type="NCBI Taxonomy" id="328692"/>
    <lineage>
        <taxon>Bacteria</taxon>
        <taxon>Thermotogati</taxon>
        <taxon>Deinococcota</taxon>
        <taxon>Deinococci</taxon>
        <taxon>Deinococcales</taxon>
        <taxon>Deinococcaceae</taxon>
        <taxon>Deinococcus</taxon>
    </lineage>
</organism>
<evidence type="ECO:0000313" key="4">
    <source>
        <dbReference type="Proteomes" id="UP001217044"/>
    </source>
</evidence>
<dbReference type="Proteomes" id="UP001217044">
    <property type="component" value="Plasmid pDATS02"/>
</dbReference>
<geneLocation type="plasmid" evidence="3 4">
    <name>pDATS02</name>
</geneLocation>
<dbReference type="InterPro" id="IPR029052">
    <property type="entry name" value="Metallo-depent_PP-like"/>
</dbReference>
<evidence type="ECO:0000259" key="2">
    <source>
        <dbReference type="Pfam" id="PF12850"/>
    </source>
</evidence>
<dbReference type="SUPFAM" id="SSF56300">
    <property type="entry name" value="Metallo-dependent phosphatases"/>
    <property type="match status" value="1"/>
</dbReference>
<dbReference type="EMBL" id="CP115167">
    <property type="protein sequence ID" value="WDA60574.1"/>
    <property type="molecule type" value="Genomic_DNA"/>
</dbReference>
<dbReference type="CDD" id="cd00838">
    <property type="entry name" value="MPP_superfamily"/>
    <property type="match status" value="1"/>
</dbReference>
<comment type="similarity">
    <text evidence="1">Belongs to the metallophosphoesterase superfamily. YfcE family.</text>
</comment>
<keyword evidence="4" id="KW-1185">Reference proteome</keyword>
<keyword evidence="3" id="KW-0614">Plasmid</keyword>
<dbReference type="InterPro" id="IPR011152">
    <property type="entry name" value="Pesterase_MJ0912"/>
</dbReference>
<gene>
    <name evidence="3" type="ORF">M8445_17710</name>
</gene>
<accession>A0ABY7V5U8</accession>
<evidence type="ECO:0000313" key="3">
    <source>
        <dbReference type="EMBL" id="WDA60574.1"/>
    </source>
</evidence>
<dbReference type="Pfam" id="PF12850">
    <property type="entry name" value="Metallophos_2"/>
    <property type="match status" value="1"/>
</dbReference>
<dbReference type="PANTHER" id="PTHR42850">
    <property type="entry name" value="METALLOPHOSPHOESTERASE"/>
    <property type="match status" value="1"/>
</dbReference>
<feature type="domain" description="Calcineurin-like phosphoesterase" evidence="2">
    <location>
        <begin position="1"/>
        <end position="187"/>
    </location>
</feature>
<name>A0ABY7V5U8_9DEIO</name>
<sequence length="271" mass="29048">MKVAVFGDVHGNRWALDAVARDIETHRPDAWVNLGDQVFGGADPAGAWQLQQELKAQRGVLEVRGNTDERLGQPLTETTEKREMLAWLHAQLPEGAGASVAALPTSVTLAGGEVLAAHGTPDSAWMYLLRDGKAWASDDLVQERLGDTGNARVVIVGHSHLEHVRQIGSLTVVNAGAVSRQKDGSPLARWVLLEGGDGIWTVTFRRVPYDIEAAAQWAEAHAYQGAKEAAHLRAGKGSKEAVGRARHPEPGAPLDLIVNDGVTPRKSAVRS</sequence>
<proteinExistence type="inferred from homology"/>
<dbReference type="PIRSF" id="PIRSF000883">
    <property type="entry name" value="Pesterase_MJ0912"/>
    <property type="match status" value="1"/>
</dbReference>
<protein>
    <submittedName>
        <fullName evidence="3">Metallophosphoesterase family protein</fullName>
    </submittedName>
</protein>